<dbReference type="GO" id="GO:0004029">
    <property type="term" value="F:aldehyde dehydrogenase (NAD+) activity"/>
    <property type="evidence" value="ECO:0007669"/>
    <property type="project" value="TreeGrafter"/>
</dbReference>
<name>A0A1H6J3Z6_MYCRU</name>
<dbReference type="GO" id="GO:0005737">
    <property type="term" value="C:cytoplasm"/>
    <property type="evidence" value="ECO:0007669"/>
    <property type="project" value="TreeGrafter"/>
</dbReference>
<evidence type="ECO:0000313" key="2">
    <source>
        <dbReference type="EMBL" id="SEH54200.1"/>
    </source>
</evidence>
<dbReference type="Pfam" id="PF01370">
    <property type="entry name" value="Epimerase"/>
    <property type="match status" value="1"/>
</dbReference>
<keyword evidence="3" id="KW-1185">Reference proteome</keyword>
<dbReference type="AlphaFoldDB" id="A0A1H6J3Z6"/>
<dbReference type="Proteomes" id="UP000182915">
    <property type="component" value="Chromosome I"/>
</dbReference>
<accession>A0A1H6J3Z6</accession>
<evidence type="ECO:0000313" key="3">
    <source>
        <dbReference type="Proteomes" id="UP000182915"/>
    </source>
</evidence>
<dbReference type="InterPro" id="IPR036291">
    <property type="entry name" value="NAD(P)-bd_dom_sf"/>
</dbReference>
<dbReference type="InterPro" id="IPR051783">
    <property type="entry name" value="NAD(P)-dependent_oxidoreduct"/>
</dbReference>
<evidence type="ECO:0000259" key="1">
    <source>
        <dbReference type="Pfam" id="PF01370"/>
    </source>
</evidence>
<feature type="domain" description="NAD-dependent epimerase/dehydratase" evidence="1">
    <location>
        <begin position="3"/>
        <end position="211"/>
    </location>
</feature>
<organism evidence="2 3">
    <name type="scientific">Mycolicibacterium rutilum</name>
    <name type="common">Mycobacterium rutilum</name>
    <dbReference type="NCBI Taxonomy" id="370526"/>
    <lineage>
        <taxon>Bacteria</taxon>
        <taxon>Bacillati</taxon>
        <taxon>Actinomycetota</taxon>
        <taxon>Actinomycetes</taxon>
        <taxon>Mycobacteriales</taxon>
        <taxon>Mycobacteriaceae</taxon>
        <taxon>Mycolicibacterium</taxon>
    </lineage>
</organism>
<reference evidence="3" key="1">
    <citation type="submission" date="2016-10" db="EMBL/GenBank/DDBJ databases">
        <authorList>
            <person name="Varghese N."/>
            <person name="Submissions S."/>
        </authorList>
    </citation>
    <scope>NUCLEOTIDE SEQUENCE [LARGE SCALE GENOMIC DNA]</scope>
    <source>
        <strain evidence="3">DSM 45405</strain>
    </source>
</reference>
<dbReference type="Gene3D" id="3.40.50.720">
    <property type="entry name" value="NAD(P)-binding Rossmann-like Domain"/>
    <property type="match status" value="1"/>
</dbReference>
<dbReference type="EMBL" id="LT629971">
    <property type="protein sequence ID" value="SEH54200.1"/>
    <property type="molecule type" value="Genomic_DNA"/>
</dbReference>
<gene>
    <name evidence="2" type="ORF">SAMN04489835_1206</name>
</gene>
<dbReference type="PANTHER" id="PTHR48079:SF6">
    <property type="entry name" value="NAD(P)-BINDING DOMAIN-CONTAINING PROTEIN-RELATED"/>
    <property type="match status" value="1"/>
</dbReference>
<proteinExistence type="predicted"/>
<dbReference type="SUPFAM" id="SSF51735">
    <property type="entry name" value="NAD(P)-binding Rossmann-fold domains"/>
    <property type="match status" value="1"/>
</dbReference>
<sequence length="271" mass="28965">MTILVTGATGLVGARLLPRLVEDGYDCRALVRRRGVVSPGVQEVVGDLFDGESLAAAVRGVEAIVHLAAAFRTGDTDLIWKINRDGTANLIAAAQEHASEVRFVMASTAHVYGAESARPGREDDATDPKQAYPASKLAAENALRSSGLTWTVQRYGFVYGDGDGHLEALPGHAADAGLHPAQRMSLVHHRDVATATRLALAGAFDGRIVNITDEAPTSLYELVALACGTMNPSSHALEHPWHLQMDGALARRLGFRPTLRTIHHAVEQQAM</sequence>
<dbReference type="InterPro" id="IPR001509">
    <property type="entry name" value="Epimerase_deHydtase"/>
</dbReference>
<protein>
    <submittedName>
        <fullName evidence="2">Nucleoside-diphosphate-sugar epimerase</fullName>
    </submittedName>
</protein>
<dbReference type="OrthoDB" id="9787292at2"/>
<dbReference type="PANTHER" id="PTHR48079">
    <property type="entry name" value="PROTEIN YEEZ"/>
    <property type="match status" value="1"/>
</dbReference>
<dbReference type="STRING" id="370526.SAMN04489835_1206"/>